<reference evidence="2 3" key="1">
    <citation type="journal article" date="2015" name="Parasitol. Res.">
        <title>Viruses in close associations with free-living amoebae.</title>
        <authorList>
            <person name="Scheid P."/>
        </authorList>
    </citation>
    <scope>NUCLEOTIDE SEQUENCE [LARGE SCALE GENOMIC DNA]</scope>
    <source>
        <strain evidence="2">KlaHel</strain>
    </source>
</reference>
<dbReference type="SUPFAM" id="SSF81383">
    <property type="entry name" value="F-box domain"/>
    <property type="match status" value="1"/>
</dbReference>
<protein>
    <submittedName>
        <fullName evidence="2">Ankyrin repeat protein</fullName>
    </submittedName>
</protein>
<dbReference type="RefSeq" id="YP_009120060.1">
    <property type="nucleotide sequence ID" value="NC_026440.1"/>
</dbReference>
<dbReference type="KEGG" id="vg:23462742"/>
<dbReference type="EMBL" id="KP136319">
    <property type="protein sequence ID" value="AJF97825.1"/>
    <property type="molecule type" value="Genomic_DNA"/>
</dbReference>
<dbReference type="Pfam" id="PF12937">
    <property type="entry name" value="F-box-like"/>
    <property type="match status" value="1"/>
</dbReference>
<dbReference type="Proteomes" id="UP000202511">
    <property type="component" value="Segment"/>
</dbReference>
<dbReference type="Gene3D" id="1.20.1280.50">
    <property type="match status" value="1"/>
</dbReference>
<dbReference type="GeneID" id="23462742"/>
<sequence length="276" mass="29937">MESPMDTLPDELLVHIFGMVPCDQRVLYVPRVCRRWRAMASDWTAAGDARPCLLLLASDSASRAEACLMAARRGHAACVKHFCARNRPTDRASYEAAIQCNDIASLRALGLHEQGLSIGDMAGLAARHASIACLDYAIAHHNRIYIDALTVPWRCDLAAPADHFTCLTRVLDAGCFIGSAGAIEAASGGHADCLATLLPTTGSDTQEIVEACGDHFDCLRVVCQHTVDGLTCDAEALRGGYARVRRRVARQYVCRSGQRRSSRLSALCPRKRMLVG</sequence>
<evidence type="ECO:0000313" key="2">
    <source>
        <dbReference type="EMBL" id="AJF97825.1"/>
    </source>
</evidence>
<evidence type="ECO:0000259" key="1">
    <source>
        <dbReference type="Pfam" id="PF12937"/>
    </source>
</evidence>
<organism evidence="2 3">
    <name type="scientific">Pandoravirus inopinatum</name>
    <dbReference type="NCBI Taxonomy" id="1605721"/>
    <lineage>
        <taxon>Viruses</taxon>
        <taxon>Pandoravirus</taxon>
    </lineage>
</organism>
<proteinExistence type="predicted"/>
<accession>A0A0B5J7G7</accession>
<dbReference type="InterPro" id="IPR001810">
    <property type="entry name" value="F-box_dom"/>
</dbReference>
<evidence type="ECO:0000313" key="3">
    <source>
        <dbReference type="Proteomes" id="UP000202511"/>
    </source>
</evidence>
<dbReference type="InterPro" id="IPR036047">
    <property type="entry name" value="F-box-like_dom_sf"/>
</dbReference>
<feature type="domain" description="F-box" evidence="1">
    <location>
        <begin position="6"/>
        <end position="42"/>
    </location>
</feature>
<name>A0A0B5J7G7_9VIRU</name>